<feature type="compositionally biased region" description="Basic residues" evidence="1">
    <location>
        <begin position="37"/>
        <end position="47"/>
    </location>
</feature>
<reference evidence="3" key="1">
    <citation type="submission" date="2025-08" db="UniProtKB">
        <authorList>
            <consortium name="RefSeq"/>
        </authorList>
    </citation>
    <scope>IDENTIFICATION</scope>
    <source>
        <tissue evidence="3">Muscle</tissue>
    </source>
</reference>
<dbReference type="AlphaFoldDB" id="A0A8B7S684"/>
<organism evidence="2 3">
    <name type="scientific">Hipposideros armiger</name>
    <name type="common">Great Himalayan leaf-nosed bat</name>
    <dbReference type="NCBI Taxonomy" id="186990"/>
    <lineage>
        <taxon>Eukaryota</taxon>
        <taxon>Metazoa</taxon>
        <taxon>Chordata</taxon>
        <taxon>Craniata</taxon>
        <taxon>Vertebrata</taxon>
        <taxon>Euteleostomi</taxon>
        <taxon>Mammalia</taxon>
        <taxon>Eutheria</taxon>
        <taxon>Laurasiatheria</taxon>
        <taxon>Chiroptera</taxon>
        <taxon>Yinpterochiroptera</taxon>
        <taxon>Rhinolophoidea</taxon>
        <taxon>Hipposideridae</taxon>
        <taxon>Hipposideros</taxon>
    </lineage>
</organism>
<dbReference type="GeneID" id="109387589"/>
<dbReference type="RefSeq" id="XP_019507190.1">
    <property type="nucleotide sequence ID" value="XM_019651645.1"/>
</dbReference>
<dbReference type="Proteomes" id="UP000694851">
    <property type="component" value="Unplaced"/>
</dbReference>
<dbReference type="KEGG" id="hai:109387589"/>
<gene>
    <name evidence="3" type="primary">LOC109387589</name>
</gene>
<evidence type="ECO:0000313" key="2">
    <source>
        <dbReference type="Proteomes" id="UP000694851"/>
    </source>
</evidence>
<sequence>MKRCRAFSKHKWTPRSGATDLTDSLHTNVHAADRAQNRLRSKKKQWRWRPNEGQTGLPHGGCPVGVFPGGAGGILSEAGRFQRGREERGSCCNVPKQVRKKRHRLTGRTLYDGRSWEGGWDRSILGPPAGTHPADTLIVDAQPPDGYLWKRSSCISKASGKYCQVVVQKARISDSPQTTCLWFEASQTFPCGRSFLRVSTLGLDTPITTEKHSGRRAQAGQV</sequence>
<accession>A0A8B7S684</accession>
<proteinExistence type="predicted"/>
<protein>
    <submittedName>
        <fullName evidence="3">Uncharacterized protein LOC109387589</fullName>
    </submittedName>
</protein>
<name>A0A8B7S684_HIPAR</name>
<feature type="region of interest" description="Disordered" evidence="1">
    <location>
        <begin position="36"/>
        <end position="63"/>
    </location>
</feature>
<evidence type="ECO:0000313" key="3">
    <source>
        <dbReference type="RefSeq" id="XP_019507190.1"/>
    </source>
</evidence>
<evidence type="ECO:0000256" key="1">
    <source>
        <dbReference type="SAM" id="MobiDB-lite"/>
    </source>
</evidence>
<keyword evidence="2" id="KW-1185">Reference proteome</keyword>